<keyword evidence="14" id="KW-1185">Reference proteome</keyword>
<dbReference type="Gene3D" id="1.10.150.20">
    <property type="entry name" value="5' to 3' exonuclease, C-terminal subdomain"/>
    <property type="match status" value="1"/>
</dbReference>
<dbReference type="CDD" id="cd09901">
    <property type="entry name" value="H3TH_FEN1-like"/>
    <property type="match status" value="1"/>
</dbReference>
<feature type="region of interest" description="Disordered" evidence="10">
    <location>
        <begin position="658"/>
        <end position="700"/>
    </location>
</feature>
<feature type="compositionally biased region" description="Polar residues" evidence="10">
    <location>
        <begin position="564"/>
        <end position="582"/>
    </location>
</feature>
<dbReference type="PANTHER" id="PTHR11081">
    <property type="entry name" value="FLAP ENDONUCLEASE FAMILY MEMBER"/>
    <property type="match status" value="1"/>
</dbReference>
<evidence type="ECO:0000256" key="5">
    <source>
        <dbReference type="ARBA" id="ARBA00022801"/>
    </source>
</evidence>
<dbReference type="GeneID" id="30907137"/>
<feature type="region of interest" description="Disordered" evidence="10">
    <location>
        <begin position="553"/>
        <end position="625"/>
    </location>
</feature>
<evidence type="ECO:0000313" key="13">
    <source>
        <dbReference type="EMBL" id="ANQ06212.1"/>
    </source>
</evidence>
<dbReference type="GO" id="GO:0046872">
    <property type="term" value="F:metal ion binding"/>
    <property type="evidence" value="ECO:0007669"/>
    <property type="project" value="UniProtKB-UniRule"/>
</dbReference>
<feature type="compositionally biased region" description="Basic and acidic residues" evidence="10">
    <location>
        <begin position="783"/>
        <end position="794"/>
    </location>
</feature>
<gene>
    <name evidence="13" type="ORF">PCOAH_00004140</name>
</gene>
<dbReference type="SUPFAM" id="SSF47807">
    <property type="entry name" value="5' to 3' exonuclease, C-terminal subdomain"/>
    <property type="match status" value="1"/>
</dbReference>
<feature type="domain" description="XPG N-terminal" evidence="12">
    <location>
        <begin position="1"/>
        <end position="99"/>
    </location>
</feature>
<evidence type="ECO:0000256" key="8">
    <source>
        <dbReference type="ARBA" id="ARBA00023242"/>
    </source>
</evidence>
<dbReference type="OrthoDB" id="26491at2759"/>
<dbReference type="Gene3D" id="3.40.50.1010">
    <property type="entry name" value="5'-nuclease"/>
    <property type="match status" value="1"/>
</dbReference>
<dbReference type="InterPro" id="IPR029060">
    <property type="entry name" value="PIN-like_dom_sf"/>
</dbReference>
<evidence type="ECO:0000256" key="2">
    <source>
        <dbReference type="ARBA" id="ARBA00022553"/>
    </source>
</evidence>
<dbReference type="KEGG" id="pcot:PCOAH_00004140"/>
<dbReference type="InterPro" id="IPR006086">
    <property type="entry name" value="XPG-I_dom"/>
</dbReference>
<evidence type="ECO:0000259" key="11">
    <source>
        <dbReference type="SMART" id="SM00484"/>
    </source>
</evidence>
<name>A0A1B1DTY2_9APIC</name>
<feature type="compositionally biased region" description="Polar residues" evidence="10">
    <location>
        <begin position="607"/>
        <end position="624"/>
    </location>
</feature>
<proteinExistence type="inferred from homology"/>
<accession>A0A1B1DTY2</accession>
<keyword evidence="9 13" id="KW-0269">Exonuclease</keyword>
<dbReference type="SMART" id="SM00484">
    <property type="entry name" value="XPGI"/>
    <property type="match status" value="1"/>
</dbReference>
<feature type="region of interest" description="Disordered" evidence="10">
    <location>
        <begin position="441"/>
        <end position="512"/>
    </location>
</feature>
<dbReference type="AlphaFoldDB" id="A0A1B1DTY2"/>
<dbReference type="CDD" id="cd09857">
    <property type="entry name" value="PIN_EXO1"/>
    <property type="match status" value="1"/>
</dbReference>
<dbReference type="VEuPathDB" id="PlasmoDB:PCOAH_00004140"/>
<keyword evidence="3 9" id="KW-0540">Nuclease</keyword>
<dbReference type="GO" id="GO:0006281">
    <property type="term" value="P:DNA repair"/>
    <property type="evidence" value="ECO:0007669"/>
    <property type="project" value="UniProtKB-UniRule"/>
</dbReference>
<dbReference type="GO" id="GO:0003677">
    <property type="term" value="F:DNA binding"/>
    <property type="evidence" value="ECO:0007669"/>
    <property type="project" value="UniProtKB-UniRule"/>
</dbReference>
<keyword evidence="8 9" id="KW-0539">Nucleus</keyword>
<feature type="compositionally biased region" description="Basic and acidic residues" evidence="10">
    <location>
        <begin position="500"/>
        <end position="512"/>
    </location>
</feature>
<keyword evidence="6" id="KW-0496">Mitochondrion</keyword>
<comment type="cofactor">
    <cofactor evidence="9">
        <name>Mg(2+)</name>
        <dbReference type="ChEBI" id="CHEBI:18420"/>
    </cofactor>
    <text evidence="9">Binds 2 magnesium ions per subunit. They probably participate in the reaction catalyzed by the enzyme. May bind an additional third magnesium ion after substrate binding.</text>
</comment>
<dbReference type="GO" id="GO:0035312">
    <property type="term" value="F:5'-3' DNA exonuclease activity"/>
    <property type="evidence" value="ECO:0007669"/>
    <property type="project" value="UniProtKB-UniRule"/>
</dbReference>
<dbReference type="InterPro" id="IPR006084">
    <property type="entry name" value="XPG/Rad2"/>
</dbReference>
<keyword evidence="2" id="KW-0597">Phosphoprotein</keyword>
<keyword evidence="4 9" id="KW-0227">DNA damage</keyword>
<dbReference type="GO" id="GO:0017108">
    <property type="term" value="F:5'-flap endonuclease activity"/>
    <property type="evidence" value="ECO:0007669"/>
    <property type="project" value="TreeGrafter"/>
</dbReference>
<evidence type="ECO:0000256" key="10">
    <source>
        <dbReference type="SAM" id="MobiDB-lite"/>
    </source>
</evidence>
<feature type="region of interest" description="Disordered" evidence="10">
    <location>
        <begin position="1053"/>
        <end position="1129"/>
    </location>
</feature>
<keyword evidence="9" id="KW-0479">Metal-binding</keyword>
<keyword evidence="5 9" id="KW-0378">Hydrolase</keyword>
<reference evidence="14" key="1">
    <citation type="submission" date="2016-06" db="EMBL/GenBank/DDBJ databases">
        <title>First high quality genome sequence of Plasmodium coatneyi using continuous long reads from single molecule, real-time sequencing.</title>
        <authorList>
            <person name="Chien J.-T."/>
            <person name="Pakala S.B."/>
            <person name="Geraldo J.A."/>
            <person name="Lapp S.A."/>
            <person name="Barnwell J.W."/>
            <person name="Kissinger J.C."/>
            <person name="Galinski M.R."/>
            <person name="Humphrey J.C."/>
        </authorList>
    </citation>
    <scope>NUCLEOTIDE SEQUENCE [LARGE SCALE GENOMIC DNA]</scope>
    <source>
        <strain evidence="14">Hackeri</strain>
    </source>
</reference>
<dbReference type="SMART" id="SM00485">
    <property type="entry name" value="XPGN"/>
    <property type="match status" value="1"/>
</dbReference>
<dbReference type="Proteomes" id="UP000092716">
    <property type="component" value="Chromosome 3"/>
</dbReference>
<dbReference type="Pfam" id="PF00752">
    <property type="entry name" value="XPG_N"/>
    <property type="match status" value="1"/>
</dbReference>
<evidence type="ECO:0000256" key="6">
    <source>
        <dbReference type="ARBA" id="ARBA00023128"/>
    </source>
</evidence>
<keyword evidence="9" id="KW-0460">Magnesium</keyword>
<dbReference type="RefSeq" id="XP_019912907.1">
    <property type="nucleotide sequence ID" value="XM_020057229.1"/>
</dbReference>
<keyword evidence="9" id="KW-0228">DNA excision</keyword>
<feature type="compositionally biased region" description="Basic and acidic residues" evidence="10">
    <location>
        <begin position="1089"/>
        <end position="1111"/>
    </location>
</feature>
<feature type="compositionally biased region" description="Polar residues" evidence="10">
    <location>
        <begin position="445"/>
        <end position="459"/>
    </location>
</feature>
<dbReference type="GO" id="GO:0005634">
    <property type="term" value="C:nucleus"/>
    <property type="evidence" value="ECO:0007669"/>
    <property type="project" value="UniProtKB-SubCell"/>
</dbReference>
<dbReference type="EMBL" id="CP016241">
    <property type="protein sequence ID" value="ANQ06212.1"/>
    <property type="molecule type" value="Genomic_DNA"/>
</dbReference>
<keyword evidence="7 9" id="KW-0234">DNA repair</keyword>
<dbReference type="SUPFAM" id="SSF88723">
    <property type="entry name" value="PIN domain-like"/>
    <property type="match status" value="1"/>
</dbReference>
<feature type="domain" description="XPG-I" evidence="11">
    <location>
        <begin position="142"/>
        <end position="212"/>
    </location>
</feature>
<dbReference type="EC" id="3.1.-.-" evidence="9"/>
<evidence type="ECO:0000256" key="9">
    <source>
        <dbReference type="RuleBase" id="RU910737"/>
    </source>
</evidence>
<evidence type="ECO:0000256" key="4">
    <source>
        <dbReference type="ARBA" id="ARBA00022763"/>
    </source>
</evidence>
<feature type="compositionally biased region" description="Basic and acidic residues" evidence="10">
    <location>
        <begin position="658"/>
        <end position="671"/>
    </location>
</feature>
<evidence type="ECO:0000259" key="12">
    <source>
        <dbReference type="SMART" id="SM00485"/>
    </source>
</evidence>
<dbReference type="Pfam" id="PF00867">
    <property type="entry name" value="XPG_I"/>
    <property type="match status" value="1"/>
</dbReference>
<keyword evidence="9" id="KW-0238">DNA-binding</keyword>
<dbReference type="InterPro" id="IPR036279">
    <property type="entry name" value="5-3_exonuclease_C_sf"/>
</dbReference>
<feature type="region of interest" description="Disordered" evidence="10">
    <location>
        <begin position="780"/>
        <end position="818"/>
    </location>
</feature>
<comment type="function">
    <text evidence="9">5'-&gt;3' double-stranded DNA exonuclease which may also possess a cryptic 3'-&gt;5' double-stranded DNA exonuclease activity. Functions in DNA mismatch repair.</text>
</comment>
<comment type="subcellular location">
    <subcellularLocation>
        <location evidence="1 9">Nucleus</location>
    </subcellularLocation>
</comment>
<dbReference type="PRINTS" id="PR00853">
    <property type="entry name" value="XPGRADSUPER"/>
</dbReference>
<evidence type="ECO:0000256" key="1">
    <source>
        <dbReference type="ARBA" id="ARBA00004123"/>
    </source>
</evidence>
<sequence>MGINNLLPFLKPIARSTHISKYKNEVVGVDIMCWIHRGLVSCAYDVIINNYNDSYLNFIEKMLECIYQYNIKVIFVFDGEELPEKKAENVIRNERREKAKKEAQEIIKSVADPRSDVMVRRKCTQALSVSKDIIDTVIHFCKTKNIDYIISPFEADAQLSYLCRMGYISCAISEDSDLLVYGCPRVLYKLKSTGECDEICLMPIDDLIDINVINKIRNPLSNSFNEFYMTPMKEGRGDAEEGQSDWEENNVSDLDEYNLGAINRNPEQNEKSYDKTMKEYLDQFHWPKELDQLKHFSIDMFLAMCILSGCDYTSDFHITGMGIKTAFSLTSKYKTIEEIFSFLISHQTWKRKIPPTLNTLEKLLGKYEEIKNAFLNHQVYDFILCEKIPINQSFNSALEKKENKLLINKIRDFSLIYDNNKRKGNCLNVYSEELSSYSGGERSTLLANRSGSSEGFTRSSTRDEEKLDTAKQHHPEDMLNGRNASPEAATERSPVPPKEIATKEHPHLDKPNSFENIFKNLTSECLEYLEISPELFRNCHQGKNYLKEGEEKHPLGRDYAGSAQEGSHVSNGRTSSWQNGNKNYVPCHLGGNRPNATTKQEPPEGDTYNTSPLPPRGTTQTPNLWTPMECTKLNLFCDSPRSNGCMYGREYTKYEDEAEVLRDRSDSRDTIEPMDPPECNSTNNLPEEKEKTKLDKRKGNHADSLNVKKMKRSAVAPSHTDDHMWKNLLDEKETDCSKDSGQNHHDEILENINCISQSGGNSQGVTFLKGATMHGIDLNIQEDATKGKPQKEQKEEQDEDAHEGKVTNPSGGTNRKKSARAMYQNMKSNFLLFKTFVEDTRKQTGSSSPELKRNSTEDKVECAHVKEIQGMHKIERPDEEGGSFVETDISDQKDKMGNGAQEKPFSKQTSEHTSGVKDEINKTNFKSERSEHPSEVSSPLRSKPSEVIENHRNQLRITNFFKKSERETPNLDGNKWGNNNVFPLKRSTNGYSTGNGMDCLPMNSSQPANKEHQGGEHSYVGQEIHDQDTHDEYVFLKNLYNRGLITDANRKESPKWVAKGSHTWDDRVSTGDSADQAKVRQSYPQNDRPNSHPYDHPNDRPNSHPYDHHDWPLLGDTPQAEHPVEKKEKQKEINLEYILQNLNYNYHPRSHKINTFDYFKEKENVPPPNPYVDNNL</sequence>
<feature type="compositionally biased region" description="Basic and acidic residues" evidence="10">
    <location>
        <begin position="914"/>
        <end position="934"/>
    </location>
</feature>
<evidence type="ECO:0000256" key="7">
    <source>
        <dbReference type="ARBA" id="ARBA00023204"/>
    </source>
</evidence>
<feature type="region of interest" description="Disordered" evidence="10">
    <location>
        <begin position="841"/>
        <end position="945"/>
    </location>
</feature>
<feature type="compositionally biased region" description="Basic and acidic residues" evidence="10">
    <location>
        <begin position="850"/>
        <end position="876"/>
    </location>
</feature>
<dbReference type="PANTHER" id="PTHR11081:SF8">
    <property type="entry name" value="EXONUCLEASE 1"/>
    <property type="match status" value="1"/>
</dbReference>
<organism evidence="13 14">
    <name type="scientific">Plasmodium coatneyi</name>
    <dbReference type="NCBI Taxonomy" id="208452"/>
    <lineage>
        <taxon>Eukaryota</taxon>
        <taxon>Sar</taxon>
        <taxon>Alveolata</taxon>
        <taxon>Apicomplexa</taxon>
        <taxon>Aconoidasida</taxon>
        <taxon>Haemosporida</taxon>
        <taxon>Plasmodiidae</taxon>
        <taxon>Plasmodium</taxon>
    </lineage>
</organism>
<dbReference type="InterPro" id="IPR006085">
    <property type="entry name" value="XPG_DNA_repair_N"/>
</dbReference>
<dbReference type="FunFam" id="3.40.50.1010:FF:000002">
    <property type="entry name" value="Exonuclease 1, putative"/>
    <property type="match status" value="1"/>
</dbReference>
<evidence type="ECO:0000313" key="14">
    <source>
        <dbReference type="Proteomes" id="UP000092716"/>
    </source>
</evidence>
<keyword evidence="9" id="KW-0267">Excision nuclease</keyword>
<protein>
    <recommendedName>
        <fullName evidence="9">Exonuclease 1</fullName>
        <ecNumber evidence="9">3.1.-.-</ecNumber>
    </recommendedName>
</protein>
<dbReference type="InterPro" id="IPR044752">
    <property type="entry name" value="PIN-like_EXO1"/>
</dbReference>
<comment type="similarity">
    <text evidence="9">Belongs to the XPG/RAD2 endonuclease family. EXO1 subfamily.</text>
</comment>
<evidence type="ECO:0000256" key="3">
    <source>
        <dbReference type="ARBA" id="ARBA00022722"/>
    </source>
</evidence>
<feature type="compositionally biased region" description="Basic and acidic residues" evidence="10">
    <location>
        <begin position="460"/>
        <end position="479"/>
    </location>
</feature>